<evidence type="ECO:0000313" key="15">
    <source>
        <dbReference type="EMBL" id="CAD9320137.1"/>
    </source>
</evidence>
<evidence type="ECO:0000256" key="14">
    <source>
        <dbReference type="SAM" id="MobiDB-lite"/>
    </source>
</evidence>
<protein>
    <recommendedName>
        <fullName evidence="4">adenosylmethionine decarboxylase</fullName>
        <ecNumber evidence="4">4.1.1.50</ecNumber>
    </recommendedName>
</protein>
<dbReference type="UniPathway" id="UPA00331">
    <property type="reaction ID" value="UER00451"/>
</dbReference>
<evidence type="ECO:0000256" key="4">
    <source>
        <dbReference type="ARBA" id="ARBA00012357"/>
    </source>
</evidence>
<comment type="similarity">
    <text evidence="3">Belongs to the eukaryotic AdoMetDC family.</text>
</comment>
<evidence type="ECO:0000256" key="5">
    <source>
        <dbReference type="ARBA" id="ARBA00022691"/>
    </source>
</evidence>
<sequence length="441" mass="49580">MSDTSSEIRPTEVVVLDPPEDVSDDAIVQPQQPPDLSHEADDHSGEMDREYTGFFEGPEKTLEVCFRAIDAGNDVCIPPPPQPPGRKLGLRRLSRTDLDRVCRRARCTILSSISNQYLDAYVLSESSLFVYPYMIVLKTCGTTTLLRCVATLIELARGLGLEVDWLGYSRKNFNFPCDQIFPHGSFHQELEYLYSHRNLCERLDGNGYTLGPVTSDHWFVFVADQTIRSKNTELDTDRVLNIMMFDIDPTVADLFYYDRYEAKAHPEESEDDAVHRISTAQTKAAGIDSLCAGYKIDPRAFEPCGYSMNAILFRSYSTIHITPEEGSSYASFETNQKVESYSSLINNVVRTFKPKRFVMTLMADELGLQQMKTNPLTGSSESSKIIVGTGKTDSSNKMQYKRRSLASIKVEEDCCCMMGNWVLEEGPLDVRAGKLRGMSVS</sequence>
<dbReference type="NCBIfam" id="TIGR00535">
    <property type="entry name" value="SAM_DCase"/>
    <property type="match status" value="1"/>
</dbReference>
<keyword evidence="11" id="KW-0456">Lyase</keyword>
<evidence type="ECO:0000256" key="9">
    <source>
        <dbReference type="ARBA" id="ARBA00023115"/>
    </source>
</evidence>
<dbReference type="Gene3D" id="3.60.90.10">
    <property type="entry name" value="S-adenosylmethionine decarboxylase"/>
    <property type="match status" value="1"/>
</dbReference>
<dbReference type="Gene3D" id="3.30.360.50">
    <property type="entry name" value="S-adenosylmethionine decarboxylase"/>
    <property type="match status" value="1"/>
</dbReference>
<dbReference type="AlphaFoldDB" id="A0A6U3QBX3"/>
<evidence type="ECO:0000256" key="13">
    <source>
        <dbReference type="ARBA" id="ARBA00023317"/>
    </source>
</evidence>
<dbReference type="PANTHER" id="PTHR11570">
    <property type="entry name" value="S-ADENOSYLMETHIONINE DECARBOXYLASE"/>
    <property type="match status" value="1"/>
</dbReference>
<feature type="region of interest" description="Disordered" evidence="14">
    <location>
        <begin position="1"/>
        <end position="44"/>
    </location>
</feature>
<dbReference type="PANTHER" id="PTHR11570:SF0">
    <property type="entry name" value="S-ADENOSYLMETHIONINE DECARBOXYLASE PROENZYME"/>
    <property type="match status" value="1"/>
</dbReference>
<dbReference type="InterPro" id="IPR018166">
    <property type="entry name" value="S-AdoMet_deCO2ase_CS"/>
</dbReference>
<evidence type="ECO:0000256" key="6">
    <source>
        <dbReference type="ARBA" id="ARBA00022793"/>
    </source>
</evidence>
<keyword evidence="13" id="KW-0670">Pyruvate</keyword>
<dbReference type="Pfam" id="PF01536">
    <property type="entry name" value="SAM_decarbox"/>
    <property type="match status" value="1"/>
</dbReference>
<gene>
    <name evidence="15" type="ORF">DBRI1063_LOCUS5792</name>
</gene>
<dbReference type="GO" id="GO:0004014">
    <property type="term" value="F:adenosylmethionine decarboxylase activity"/>
    <property type="evidence" value="ECO:0007669"/>
    <property type="project" value="UniProtKB-EC"/>
</dbReference>
<dbReference type="GO" id="GO:0005829">
    <property type="term" value="C:cytosol"/>
    <property type="evidence" value="ECO:0007669"/>
    <property type="project" value="TreeGrafter"/>
</dbReference>
<dbReference type="GO" id="GO:0008295">
    <property type="term" value="P:spermidine biosynthetic process"/>
    <property type="evidence" value="ECO:0007669"/>
    <property type="project" value="UniProtKB-KW"/>
</dbReference>
<evidence type="ECO:0000256" key="2">
    <source>
        <dbReference type="ARBA" id="ARBA00004911"/>
    </source>
</evidence>
<name>A0A6U3QBX3_9STRA</name>
<dbReference type="EMBL" id="HBGN01009017">
    <property type="protein sequence ID" value="CAD9320137.1"/>
    <property type="molecule type" value="Transcribed_RNA"/>
</dbReference>
<evidence type="ECO:0000256" key="3">
    <source>
        <dbReference type="ARBA" id="ARBA00008466"/>
    </source>
</evidence>
<dbReference type="InterPro" id="IPR048283">
    <property type="entry name" value="AdoMetDC-like"/>
</dbReference>
<keyword evidence="12" id="KW-0704">Schiff base</keyword>
<organism evidence="15">
    <name type="scientific">Ditylum brightwellii</name>
    <dbReference type="NCBI Taxonomy" id="49249"/>
    <lineage>
        <taxon>Eukaryota</taxon>
        <taxon>Sar</taxon>
        <taxon>Stramenopiles</taxon>
        <taxon>Ochrophyta</taxon>
        <taxon>Bacillariophyta</taxon>
        <taxon>Mediophyceae</taxon>
        <taxon>Lithodesmiophycidae</taxon>
        <taxon>Lithodesmiales</taxon>
        <taxon>Lithodesmiaceae</taxon>
        <taxon>Ditylum</taxon>
    </lineage>
</organism>
<keyword evidence="9" id="KW-0620">Polyamine biosynthesis</keyword>
<dbReference type="SUPFAM" id="SSF56276">
    <property type="entry name" value="S-adenosylmethionine decarboxylase"/>
    <property type="match status" value="1"/>
</dbReference>
<keyword evidence="8" id="KW-0745">Spermidine biosynthesis</keyword>
<evidence type="ECO:0000256" key="7">
    <source>
        <dbReference type="ARBA" id="ARBA00022813"/>
    </source>
</evidence>
<keyword evidence="7" id="KW-0068">Autocatalytic cleavage</keyword>
<keyword evidence="10" id="KW-0865">Zymogen</keyword>
<comment type="cofactor">
    <cofactor evidence="1">
        <name>pyruvate</name>
        <dbReference type="ChEBI" id="CHEBI:15361"/>
    </cofactor>
</comment>
<evidence type="ECO:0000256" key="8">
    <source>
        <dbReference type="ARBA" id="ARBA00023066"/>
    </source>
</evidence>
<proteinExistence type="inferred from homology"/>
<evidence type="ECO:0000256" key="12">
    <source>
        <dbReference type="ARBA" id="ARBA00023270"/>
    </source>
</evidence>
<evidence type="ECO:0000256" key="11">
    <source>
        <dbReference type="ARBA" id="ARBA00023239"/>
    </source>
</evidence>
<comment type="pathway">
    <text evidence="2">Amine and polyamine biosynthesis; S-adenosylmethioninamine biosynthesis; S-adenosylmethioninamine from S-adenosyl-L-methionine: step 1/1.</text>
</comment>
<accession>A0A6U3QBX3</accession>
<dbReference type="InterPro" id="IPR001985">
    <property type="entry name" value="S-AdoMet_decarboxylase_euk"/>
</dbReference>
<dbReference type="GO" id="GO:0006597">
    <property type="term" value="P:spermine biosynthetic process"/>
    <property type="evidence" value="ECO:0007669"/>
    <property type="project" value="InterPro"/>
</dbReference>
<dbReference type="InterPro" id="IPR016067">
    <property type="entry name" value="S-AdoMet_deCO2ase_core"/>
</dbReference>
<dbReference type="EC" id="4.1.1.50" evidence="4"/>
<reference evidence="15" key="1">
    <citation type="submission" date="2021-01" db="EMBL/GenBank/DDBJ databases">
        <authorList>
            <person name="Corre E."/>
            <person name="Pelletier E."/>
            <person name="Niang G."/>
            <person name="Scheremetjew M."/>
            <person name="Finn R."/>
            <person name="Kale V."/>
            <person name="Holt S."/>
            <person name="Cochrane G."/>
            <person name="Meng A."/>
            <person name="Brown T."/>
            <person name="Cohen L."/>
        </authorList>
    </citation>
    <scope>NUCLEOTIDE SEQUENCE</scope>
    <source>
        <strain evidence="15">Pop2</strain>
    </source>
</reference>
<dbReference type="PROSITE" id="PS01336">
    <property type="entry name" value="ADOMETDC"/>
    <property type="match status" value="1"/>
</dbReference>
<evidence type="ECO:0000256" key="1">
    <source>
        <dbReference type="ARBA" id="ARBA00001928"/>
    </source>
</evidence>
<keyword evidence="6" id="KW-0210">Decarboxylase</keyword>
<evidence type="ECO:0000256" key="10">
    <source>
        <dbReference type="ARBA" id="ARBA00023145"/>
    </source>
</evidence>
<keyword evidence="5" id="KW-0949">S-adenosyl-L-methionine</keyword>